<accession>A0ABY2BMU5</accession>
<evidence type="ECO:0000259" key="7">
    <source>
        <dbReference type="PROSITE" id="PS51352"/>
    </source>
</evidence>
<keyword evidence="6" id="KW-0732">Signal</keyword>
<dbReference type="PROSITE" id="PS51352">
    <property type="entry name" value="THIOREDOXIN_2"/>
    <property type="match status" value="1"/>
</dbReference>
<name>A0ABY2BMU5_9ACTN</name>
<dbReference type="InterPro" id="IPR050553">
    <property type="entry name" value="Thioredoxin_ResA/DsbE_sf"/>
</dbReference>
<feature type="domain" description="Thioredoxin" evidence="7">
    <location>
        <begin position="67"/>
        <end position="209"/>
    </location>
</feature>
<dbReference type="PANTHER" id="PTHR42852:SF6">
    <property type="entry name" value="THIOL:DISULFIDE INTERCHANGE PROTEIN DSBE"/>
    <property type="match status" value="1"/>
</dbReference>
<dbReference type="Proteomes" id="UP000295818">
    <property type="component" value="Unassembled WGS sequence"/>
</dbReference>
<evidence type="ECO:0000256" key="3">
    <source>
        <dbReference type="ARBA" id="ARBA00022968"/>
    </source>
</evidence>
<dbReference type="GO" id="GO:0016853">
    <property type="term" value="F:isomerase activity"/>
    <property type="evidence" value="ECO:0007669"/>
    <property type="project" value="UniProtKB-KW"/>
</dbReference>
<keyword evidence="4" id="KW-1015">Disulfide bond</keyword>
<keyword evidence="5" id="KW-0676">Redox-active center</keyword>
<evidence type="ECO:0000256" key="4">
    <source>
        <dbReference type="ARBA" id="ARBA00023157"/>
    </source>
</evidence>
<dbReference type="CDD" id="cd02966">
    <property type="entry name" value="TlpA_like_family"/>
    <property type="match status" value="1"/>
</dbReference>
<evidence type="ECO:0000256" key="1">
    <source>
        <dbReference type="ARBA" id="ARBA00004196"/>
    </source>
</evidence>
<dbReference type="EMBL" id="SLWM01000006">
    <property type="protein sequence ID" value="TCO23025.1"/>
    <property type="molecule type" value="Genomic_DNA"/>
</dbReference>
<dbReference type="InterPro" id="IPR013740">
    <property type="entry name" value="Redoxin"/>
</dbReference>
<dbReference type="PANTHER" id="PTHR42852">
    <property type="entry name" value="THIOL:DISULFIDE INTERCHANGE PROTEIN DSBE"/>
    <property type="match status" value="1"/>
</dbReference>
<comment type="caution">
    <text evidence="8">The sequence shown here is derived from an EMBL/GenBank/DDBJ whole genome shotgun (WGS) entry which is preliminary data.</text>
</comment>
<dbReference type="InterPro" id="IPR017937">
    <property type="entry name" value="Thioredoxin_CS"/>
</dbReference>
<evidence type="ECO:0000256" key="6">
    <source>
        <dbReference type="SAM" id="SignalP"/>
    </source>
</evidence>
<dbReference type="PROSITE" id="PS00194">
    <property type="entry name" value="THIOREDOXIN_1"/>
    <property type="match status" value="1"/>
</dbReference>
<comment type="subcellular location">
    <subcellularLocation>
        <location evidence="1">Cell envelope</location>
    </subcellularLocation>
</comment>
<evidence type="ECO:0000256" key="5">
    <source>
        <dbReference type="ARBA" id="ARBA00023284"/>
    </source>
</evidence>
<proteinExistence type="predicted"/>
<keyword evidence="2" id="KW-0201">Cytochrome c-type biogenesis</keyword>
<dbReference type="Pfam" id="PF08534">
    <property type="entry name" value="Redoxin"/>
    <property type="match status" value="1"/>
</dbReference>
<evidence type="ECO:0000256" key="2">
    <source>
        <dbReference type="ARBA" id="ARBA00022748"/>
    </source>
</evidence>
<dbReference type="InterPro" id="IPR036249">
    <property type="entry name" value="Thioredoxin-like_sf"/>
</dbReference>
<gene>
    <name evidence="8" type="ORF">EV644_106333</name>
</gene>
<keyword evidence="9" id="KW-1185">Reference proteome</keyword>
<dbReference type="SUPFAM" id="SSF52833">
    <property type="entry name" value="Thioredoxin-like"/>
    <property type="match status" value="1"/>
</dbReference>
<feature type="signal peptide" evidence="6">
    <location>
        <begin position="1"/>
        <end position="45"/>
    </location>
</feature>
<dbReference type="InterPro" id="IPR013766">
    <property type="entry name" value="Thioredoxin_domain"/>
</dbReference>
<evidence type="ECO:0000313" key="9">
    <source>
        <dbReference type="Proteomes" id="UP000295818"/>
    </source>
</evidence>
<protein>
    <submittedName>
        <fullName evidence="8">Thiol-disulfide isomerase/thioredoxin</fullName>
    </submittedName>
</protein>
<organism evidence="8 9">
    <name type="scientific">Kribbella orskensis</name>
    <dbReference type="NCBI Taxonomy" id="2512216"/>
    <lineage>
        <taxon>Bacteria</taxon>
        <taxon>Bacillati</taxon>
        <taxon>Actinomycetota</taxon>
        <taxon>Actinomycetes</taxon>
        <taxon>Propionibacteriales</taxon>
        <taxon>Kribbellaceae</taxon>
        <taxon>Kribbella</taxon>
    </lineage>
</organism>
<dbReference type="RefSeq" id="WP_132189711.1">
    <property type="nucleotide sequence ID" value="NZ_SLWM01000006.1"/>
</dbReference>
<keyword evidence="8" id="KW-0413">Isomerase</keyword>
<sequence length="210" mass="22645">MLSRSRSRRAQFRRTQFRRTQFRRTPLLAAAVLLAATACSSGQQASENRDGQTGFVSDSGRVSTFAADQRKPAPVLAGQTLDGKEWKLADQRGKVVVMNVWGSWCPPCRAEAPDLVAASKELGSSVQFIGLNTRDLDQAPARKFVEAFGVTFPSIFDPNGKQLLNFRGQINPSAIPSTLVIDKDGKVAARVLGPVTKQTLLGMVNDAAAG</sequence>
<keyword evidence="3" id="KW-0735">Signal-anchor</keyword>
<evidence type="ECO:0000313" key="8">
    <source>
        <dbReference type="EMBL" id="TCO23025.1"/>
    </source>
</evidence>
<keyword evidence="3" id="KW-0812">Transmembrane</keyword>
<feature type="chain" id="PRO_5046918001" evidence="6">
    <location>
        <begin position="46"/>
        <end position="210"/>
    </location>
</feature>
<reference evidence="8 9" key="1">
    <citation type="journal article" date="2015" name="Stand. Genomic Sci.">
        <title>Genomic Encyclopedia of Bacterial and Archaeal Type Strains, Phase III: the genomes of soil and plant-associated and newly described type strains.</title>
        <authorList>
            <person name="Whitman W.B."/>
            <person name="Woyke T."/>
            <person name="Klenk H.P."/>
            <person name="Zhou Y."/>
            <person name="Lilburn T.G."/>
            <person name="Beck B.J."/>
            <person name="De Vos P."/>
            <person name="Vandamme P."/>
            <person name="Eisen J.A."/>
            <person name="Garrity G."/>
            <person name="Hugenholtz P."/>
            <person name="Kyrpides N.C."/>
        </authorList>
    </citation>
    <scope>NUCLEOTIDE SEQUENCE [LARGE SCALE GENOMIC DNA]</scope>
    <source>
        <strain evidence="8 9">VKM Ac-2538</strain>
    </source>
</reference>
<dbReference type="Gene3D" id="3.40.30.10">
    <property type="entry name" value="Glutaredoxin"/>
    <property type="match status" value="1"/>
</dbReference>